<sequence>MEKVFFKNRAWDVYFDYSVNEALHLSAREAKDMQDLFCKIEQECEHIDAITQEIVWSQIELMLNYCNRFYQRQFITRKSVNSNVLKQLDQLLNDYLIKIKRCTGAFL</sequence>
<proteinExistence type="predicted"/>
<dbReference type="Proteomes" id="UP000198850">
    <property type="component" value="Unassembled WGS sequence"/>
</dbReference>
<accession>A0A1H4HGL2</accession>
<evidence type="ECO:0000313" key="1">
    <source>
        <dbReference type="EMBL" id="SEB20999.1"/>
    </source>
</evidence>
<gene>
    <name evidence="1" type="ORF">SAMN05443550_11827</name>
</gene>
<reference evidence="1 2" key="1">
    <citation type="submission" date="2016-10" db="EMBL/GenBank/DDBJ databases">
        <authorList>
            <person name="de Groot N.N."/>
        </authorList>
    </citation>
    <scope>NUCLEOTIDE SEQUENCE [LARGE SCALE GENOMIC DNA]</scope>
    <source>
        <strain evidence="1 2">DSM 19033</strain>
    </source>
</reference>
<organism evidence="1 2">
    <name type="scientific">Pedobacter hartonius</name>
    <dbReference type="NCBI Taxonomy" id="425514"/>
    <lineage>
        <taxon>Bacteria</taxon>
        <taxon>Pseudomonadati</taxon>
        <taxon>Bacteroidota</taxon>
        <taxon>Sphingobacteriia</taxon>
        <taxon>Sphingobacteriales</taxon>
        <taxon>Sphingobacteriaceae</taxon>
        <taxon>Pedobacter</taxon>
    </lineage>
</organism>
<keyword evidence="2" id="KW-1185">Reference proteome</keyword>
<dbReference type="RefSeq" id="WP_245735414.1">
    <property type="nucleotide sequence ID" value="NZ_FNRA01000018.1"/>
</dbReference>
<dbReference type="EMBL" id="FNRA01000018">
    <property type="protein sequence ID" value="SEB20999.1"/>
    <property type="molecule type" value="Genomic_DNA"/>
</dbReference>
<evidence type="ECO:0000313" key="2">
    <source>
        <dbReference type="Proteomes" id="UP000198850"/>
    </source>
</evidence>
<dbReference type="STRING" id="425514.SAMN05443550_11827"/>
<name>A0A1H4HGL2_9SPHI</name>
<protein>
    <submittedName>
        <fullName evidence="1">Uncharacterized protein</fullName>
    </submittedName>
</protein>
<dbReference type="AlphaFoldDB" id="A0A1H4HGL2"/>